<dbReference type="Proteomes" id="UP000297703">
    <property type="component" value="Unassembled WGS sequence"/>
</dbReference>
<evidence type="ECO:0000256" key="1">
    <source>
        <dbReference type="SAM" id="MobiDB-lite"/>
    </source>
</evidence>
<feature type="compositionally biased region" description="Polar residues" evidence="1">
    <location>
        <begin position="46"/>
        <end position="57"/>
    </location>
</feature>
<feature type="region of interest" description="Disordered" evidence="1">
    <location>
        <begin position="1"/>
        <end position="58"/>
    </location>
</feature>
<dbReference type="AlphaFoldDB" id="A0A4D9EYJ8"/>
<protein>
    <submittedName>
        <fullName evidence="2">Nucleoredoxin</fullName>
    </submittedName>
</protein>
<reference evidence="2 3" key="1">
    <citation type="submission" date="2019-04" db="EMBL/GenBank/DDBJ databases">
        <title>Draft genome of the big-headed turtle Platysternon megacephalum.</title>
        <authorList>
            <person name="Gong S."/>
        </authorList>
    </citation>
    <scope>NUCLEOTIDE SEQUENCE [LARGE SCALE GENOMIC DNA]</scope>
    <source>
        <strain evidence="2">DO16091913</strain>
        <tissue evidence="2">Muscle</tissue>
    </source>
</reference>
<evidence type="ECO:0000313" key="3">
    <source>
        <dbReference type="Proteomes" id="UP000297703"/>
    </source>
</evidence>
<sequence>MSQMRDIWPPHISQSLGVRGSKSHPRRAGGPSARGAQAEGTAGDPNPSTRKSQTEVQSCWREAKCSLQQGQESGSARRVPFWTLPARARLHRWTRTSPPNPKRLNPRVSPALISQRFWTS</sequence>
<dbReference type="EMBL" id="QXTE01000016">
    <property type="protein sequence ID" value="TFK13393.1"/>
    <property type="molecule type" value="Genomic_DNA"/>
</dbReference>
<comment type="caution">
    <text evidence="2">The sequence shown here is derived from an EMBL/GenBank/DDBJ whole genome shotgun (WGS) entry which is preliminary data.</text>
</comment>
<gene>
    <name evidence="2" type="ORF">DR999_PMT03353</name>
</gene>
<keyword evidence="3" id="KW-1185">Reference proteome</keyword>
<accession>A0A4D9EYJ8</accession>
<proteinExistence type="predicted"/>
<evidence type="ECO:0000313" key="2">
    <source>
        <dbReference type="EMBL" id="TFK13393.1"/>
    </source>
</evidence>
<name>A0A4D9EYJ8_9SAUR</name>
<organism evidence="2 3">
    <name type="scientific">Platysternon megacephalum</name>
    <name type="common">big-headed turtle</name>
    <dbReference type="NCBI Taxonomy" id="55544"/>
    <lineage>
        <taxon>Eukaryota</taxon>
        <taxon>Metazoa</taxon>
        <taxon>Chordata</taxon>
        <taxon>Craniata</taxon>
        <taxon>Vertebrata</taxon>
        <taxon>Euteleostomi</taxon>
        <taxon>Archelosauria</taxon>
        <taxon>Testudinata</taxon>
        <taxon>Testudines</taxon>
        <taxon>Cryptodira</taxon>
        <taxon>Durocryptodira</taxon>
        <taxon>Testudinoidea</taxon>
        <taxon>Platysternidae</taxon>
        <taxon>Platysternon</taxon>
    </lineage>
</organism>
<reference evidence="2 3" key="2">
    <citation type="submission" date="2019-04" db="EMBL/GenBank/DDBJ databases">
        <title>The genome sequence of big-headed turtle.</title>
        <authorList>
            <person name="Gong S."/>
        </authorList>
    </citation>
    <scope>NUCLEOTIDE SEQUENCE [LARGE SCALE GENOMIC DNA]</scope>
    <source>
        <strain evidence="2">DO16091913</strain>
        <tissue evidence="2">Muscle</tissue>
    </source>
</reference>